<organism evidence="1 2">
    <name type="scientific">Sphagnum magellanicum</name>
    <dbReference type="NCBI Taxonomy" id="128215"/>
    <lineage>
        <taxon>Eukaryota</taxon>
        <taxon>Viridiplantae</taxon>
        <taxon>Streptophyta</taxon>
        <taxon>Embryophyta</taxon>
        <taxon>Bryophyta</taxon>
        <taxon>Sphagnophytina</taxon>
        <taxon>Sphagnopsida</taxon>
        <taxon>Sphagnales</taxon>
        <taxon>Sphagnaceae</taxon>
        <taxon>Sphagnum</taxon>
    </lineage>
</organism>
<keyword evidence="2" id="KW-1185">Reference proteome</keyword>
<gene>
    <name evidence="1" type="ORF">CY35_07G121700</name>
</gene>
<proteinExistence type="predicted"/>
<name>A0ACB8HPL3_9BRYO</name>
<dbReference type="EMBL" id="CM038913">
    <property type="protein sequence ID" value="KAH9558143.1"/>
    <property type="molecule type" value="Genomic_DNA"/>
</dbReference>
<evidence type="ECO:0000313" key="1">
    <source>
        <dbReference type="EMBL" id="KAH9558143.1"/>
    </source>
</evidence>
<evidence type="ECO:0000313" key="2">
    <source>
        <dbReference type="Proteomes" id="UP000828922"/>
    </source>
</evidence>
<protein>
    <submittedName>
        <fullName evidence="1">Uncharacterized protein</fullName>
    </submittedName>
</protein>
<comment type="caution">
    <text evidence="1">The sequence shown here is derived from an EMBL/GenBank/DDBJ whole genome shotgun (WGS) entry which is preliminary data.</text>
</comment>
<sequence length="253" mass="27550">MNVTLKEELIMSSFKTIDGRGFDIHIAGGACLTLEYLNHVIVHGVHIHDCIFTGPAMDIWVDHCYFANCADGLVAVIMGSTDITISNNYFTDHDKVMLLGAHPNDTMDGNLRVTVAFNHFGANLTQRLPRCRHGFFHVVNNDYASWGIYAVGGSEAPTINSEGNHYSAPNVSTSKEVTMRIDDGGSDFGSANTWNWTSSGDQFLNGAFFTPSGSTNSSFWNSTIYDTQATSFVALPATMVGNVRADDASTLSW</sequence>
<dbReference type="Proteomes" id="UP000828922">
    <property type="component" value="Linkage Group LG07"/>
</dbReference>
<reference evidence="2" key="1">
    <citation type="journal article" date="2022" name="New Phytol.">
        <title>Phylogenomic structure and speciation in an emerging model: the Sphagnum magellanicum complex (Bryophyta).</title>
        <authorList>
            <person name="Shaw A.J."/>
            <person name="Piatkowski B."/>
            <person name="Duffy A.M."/>
            <person name="Aguero B."/>
            <person name="Imwattana K."/>
            <person name="Nieto-Lugilde M."/>
            <person name="Healey A."/>
            <person name="Weston D.J."/>
            <person name="Patel M.N."/>
            <person name="Schmutz J."/>
            <person name="Grimwood J."/>
            <person name="Yavitt J.B."/>
            <person name="Hassel K."/>
            <person name="Stenoien H.K."/>
            <person name="Flatberg K.I."/>
            <person name="Bickford C.P."/>
            <person name="Hicks K.A."/>
        </authorList>
    </citation>
    <scope>NUCLEOTIDE SEQUENCE [LARGE SCALE GENOMIC DNA]</scope>
</reference>
<accession>A0ACB8HPL3</accession>